<sequence length="374" mass="41390">MAISTTTYYLRIDRERTLRLYPTAERGSIFALEQRTRAYDDDNATTSMGGEVGGGNSNTMSASDRAQLLVDSFGSRKKQKVMNSRAANRVNVHSVVGSGDAMMRSVTEQRGISDENRRVMMEEGGNEKVHQVDAAYEQARRRMLPQYDVDADVPYKVYNAQSMAGVLAWEKTSRIVEKVLEKRVEATADGGDGGNKDWIAALLGKKEEHRPLSLTRLLESIDPARKGSNYRIKVVLFLHFVLKLHAKIQRGRGGTIEGGTLDDCIGKVFVPHEVGMRLFELFMSEREGGGYVASPQQKTKLHAHILVLYVIASGKEMSVPSINQLCRDMKLDAKEASLVLREAGFTVKKNGSGDVGAILSVPLTFPPPKRVTRT</sequence>
<keyword evidence="3" id="KW-0240">DNA-directed RNA polymerase</keyword>
<dbReference type="InterPro" id="IPR009668">
    <property type="entry name" value="RNA_pol-assoc_fac_A49-like"/>
</dbReference>
<dbReference type="Proteomes" id="UP001530377">
    <property type="component" value="Unassembled WGS sequence"/>
</dbReference>
<feature type="region of interest" description="Disordered" evidence="6">
    <location>
        <begin position="41"/>
        <end position="61"/>
    </location>
</feature>
<keyword evidence="4" id="KW-0804">Transcription</keyword>
<keyword evidence="5" id="KW-0539">Nucleus</keyword>
<keyword evidence="8" id="KW-1185">Reference proteome</keyword>
<name>A0ABD3R5K0_9STRA</name>
<dbReference type="Pfam" id="PF06870">
    <property type="entry name" value="RNA_pol_I_A49"/>
    <property type="match status" value="1"/>
</dbReference>
<dbReference type="GO" id="GO:0000428">
    <property type="term" value="C:DNA-directed RNA polymerase complex"/>
    <property type="evidence" value="ECO:0007669"/>
    <property type="project" value="UniProtKB-KW"/>
</dbReference>
<dbReference type="AlphaFoldDB" id="A0ABD3R5K0"/>
<dbReference type="GO" id="GO:0005730">
    <property type="term" value="C:nucleolus"/>
    <property type="evidence" value="ECO:0007669"/>
    <property type="project" value="UniProtKB-SubCell"/>
</dbReference>
<evidence type="ECO:0000256" key="6">
    <source>
        <dbReference type="SAM" id="MobiDB-lite"/>
    </source>
</evidence>
<evidence type="ECO:0000313" key="8">
    <source>
        <dbReference type="Proteomes" id="UP001530377"/>
    </source>
</evidence>
<evidence type="ECO:0000256" key="3">
    <source>
        <dbReference type="ARBA" id="ARBA00022478"/>
    </source>
</evidence>
<evidence type="ECO:0000313" key="7">
    <source>
        <dbReference type="EMBL" id="KAL3808270.1"/>
    </source>
</evidence>
<comment type="similarity">
    <text evidence="2">Belongs to the eukaryotic RPA49/POLR1E RNA polymerase subunit family.</text>
</comment>
<accession>A0ABD3R5K0</accession>
<evidence type="ECO:0000256" key="2">
    <source>
        <dbReference type="ARBA" id="ARBA00009430"/>
    </source>
</evidence>
<organism evidence="7 8">
    <name type="scientific">Cyclostephanos tholiformis</name>
    <dbReference type="NCBI Taxonomy" id="382380"/>
    <lineage>
        <taxon>Eukaryota</taxon>
        <taxon>Sar</taxon>
        <taxon>Stramenopiles</taxon>
        <taxon>Ochrophyta</taxon>
        <taxon>Bacillariophyta</taxon>
        <taxon>Coscinodiscophyceae</taxon>
        <taxon>Thalassiosirophycidae</taxon>
        <taxon>Stephanodiscales</taxon>
        <taxon>Stephanodiscaceae</taxon>
        <taxon>Cyclostephanos</taxon>
    </lineage>
</organism>
<comment type="subcellular location">
    <subcellularLocation>
        <location evidence="1">Nucleus</location>
        <location evidence="1">Nucleolus</location>
    </subcellularLocation>
</comment>
<comment type="caution">
    <text evidence="7">The sequence shown here is derived from an EMBL/GenBank/DDBJ whole genome shotgun (WGS) entry which is preliminary data.</text>
</comment>
<dbReference type="PANTHER" id="PTHR14440">
    <property type="entry name" value="DNA-DIRECTED RNA POLYMERASE I SUBUNIT RPA49"/>
    <property type="match status" value="1"/>
</dbReference>
<evidence type="ECO:0000256" key="4">
    <source>
        <dbReference type="ARBA" id="ARBA00023163"/>
    </source>
</evidence>
<evidence type="ECO:0000256" key="1">
    <source>
        <dbReference type="ARBA" id="ARBA00004604"/>
    </source>
</evidence>
<dbReference type="EMBL" id="JALLPB020000525">
    <property type="protein sequence ID" value="KAL3808270.1"/>
    <property type="molecule type" value="Genomic_DNA"/>
</dbReference>
<evidence type="ECO:0000256" key="5">
    <source>
        <dbReference type="ARBA" id="ARBA00023242"/>
    </source>
</evidence>
<protein>
    <submittedName>
        <fullName evidence="7">Uncharacterized protein</fullName>
    </submittedName>
</protein>
<proteinExistence type="inferred from homology"/>
<gene>
    <name evidence="7" type="ORF">ACHAXA_001412</name>
</gene>
<reference evidence="7 8" key="1">
    <citation type="submission" date="2024-10" db="EMBL/GenBank/DDBJ databases">
        <title>Updated reference genomes for cyclostephanoid diatoms.</title>
        <authorList>
            <person name="Roberts W.R."/>
            <person name="Alverson A.J."/>
        </authorList>
    </citation>
    <scope>NUCLEOTIDE SEQUENCE [LARGE SCALE GENOMIC DNA]</scope>
    <source>
        <strain evidence="7 8">AJA228-03</strain>
    </source>
</reference>